<dbReference type="InterPro" id="IPR026891">
    <property type="entry name" value="Fn3-like"/>
</dbReference>
<dbReference type="PANTHER" id="PTHR42715:SF10">
    <property type="entry name" value="BETA-GLUCOSIDASE"/>
    <property type="match status" value="1"/>
</dbReference>
<evidence type="ECO:0000256" key="3">
    <source>
        <dbReference type="ARBA" id="ARBA00023277"/>
    </source>
</evidence>
<dbReference type="EMBL" id="BMFH01000001">
    <property type="protein sequence ID" value="GGD48150.1"/>
    <property type="molecule type" value="Genomic_DNA"/>
</dbReference>
<dbReference type="Proteomes" id="UP000625780">
    <property type="component" value="Unassembled WGS sequence"/>
</dbReference>
<dbReference type="InterPro" id="IPR036962">
    <property type="entry name" value="Glyco_hydro_3_N_sf"/>
</dbReference>
<reference evidence="8" key="1">
    <citation type="journal article" date="2019" name="Int. J. Syst. Evol. Microbiol.">
        <title>The Global Catalogue of Microorganisms (GCM) 10K type strain sequencing project: providing services to taxonomists for standard genome sequencing and annotation.</title>
        <authorList>
            <consortium name="The Broad Institute Genomics Platform"/>
            <consortium name="The Broad Institute Genome Sequencing Center for Infectious Disease"/>
            <person name="Wu L."/>
            <person name="Ma J."/>
        </authorList>
    </citation>
    <scope>NUCLEOTIDE SEQUENCE [LARGE SCALE GENOMIC DNA]</scope>
    <source>
        <strain evidence="8">CGMCC 1.12606</strain>
    </source>
</reference>
<feature type="transmembrane region" description="Helical" evidence="5">
    <location>
        <begin position="12"/>
        <end position="30"/>
    </location>
</feature>
<evidence type="ECO:0000256" key="5">
    <source>
        <dbReference type="SAM" id="Phobius"/>
    </source>
</evidence>
<keyword evidence="5" id="KW-0472">Membrane</keyword>
<dbReference type="SUPFAM" id="SSF52279">
    <property type="entry name" value="Beta-D-glucan exohydrolase, C-terminal domain"/>
    <property type="match status" value="1"/>
</dbReference>
<protein>
    <submittedName>
        <fullName evidence="7">Glycosyl hydrolase</fullName>
    </submittedName>
</protein>
<dbReference type="InterPro" id="IPR002772">
    <property type="entry name" value="Glyco_hydro_3_C"/>
</dbReference>
<feature type="domain" description="Fibronectin type III-like" evidence="6">
    <location>
        <begin position="732"/>
        <end position="803"/>
    </location>
</feature>
<dbReference type="SUPFAM" id="SSF51445">
    <property type="entry name" value="(Trans)glycosidases"/>
    <property type="match status" value="1"/>
</dbReference>
<keyword evidence="3" id="KW-0119">Carbohydrate metabolism</keyword>
<keyword evidence="5" id="KW-1133">Transmembrane helix</keyword>
<dbReference type="Pfam" id="PF01915">
    <property type="entry name" value="Glyco_hydro_3_C"/>
    <property type="match status" value="1"/>
</dbReference>
<comment type="similarity">
    <text evidence="1 4">Belongs to the glycosyl hydrolase 3 family.</text>
</comment>
<proteinExistence type="inferred from homology"/>
<keyword evidence="2 4" id="KW-0378">Hydrolase</keyword>
<dbReference type="InterPro" id="IPR013783">
    <property type="entry name" value="Ig-like_fold"/>
</dbReference>
<dbReference type="PRINTS" id="PR00133">
    <property type="entry name" value="GLHYDRLASE3"/>
</dbReference>
<dbReference type="InterPro" id="IPR017853">
    <property type="entry name" value="GH"/>
</dbReference>
<evidence type="ECO:0000313" key="8">
    <source>
        <dbReference type="Proteomes" id="UP000625780"/>
    </source>
</evidence>
<organism evidence="7 8">
    <name type="scientific">Muriicola marianensis</name>
    <dbReference type="NCBI Taxonomy" id="1324801"/>
    <lineage>
        <taxon>Bacteria</taxon>
        <taxon>Pseudomonadati</taxon>
        <taxon>Bacteroidota</taxon>
        <taxon>Flavobacteriia</taxon>
        <taxon>Flavobacteriales</taxon>
        <taxon>Flavobacteriaceae</taxon>
        <taxon>Muriicola</taxon>
    </lineage>
</organism>
<dbReference type="PANTHER" id="PTHR42715">
    <property type="entry name" value="BETA-GLUCOSIDASE"/>
    <property type="match status" value="1"/>
</dbReference>
<gene>
    <name evidence="7" type="ORF">GCM10011361_13660</name>
</gene>
<dbReference type="InterPro" id="IPR036881">
    <property type="entry name" value="Glyco_hydro_3_C_sf"/>
</dbReference>
<dbReference type="InterPro" id="IPR001764">
    <property type="entry name" value="Glyco_hydro_3_N"/>
</dbReference>
<name>A0ABQ1QVD8_9FLAO</name>
<evidence type="ECO:0000313" key="7">
    <source>
        <dbReference type="EMBL" id="GGD48150.1"/>
    </source>
</evidence>
<keyword evidence="5" id="KW-0812">Transmembrane</keyword>
<dbReference type="Pfam" id="PF00933">
    <property type="entry name" value="Glyco_hydro_3"/>
    <property type="match status" value="1"/>
</dbReference>
<evidence type="ECO:0000256" key="2">
    <source>
        <dbReference type="ARBA" id="ARBA00022801"/>
    </source>
</evidence>
<dbReference type="SMART" id="SM01217">
    <property type="entry name" value="Fn3_like"/>
    <property type="match status" value="1"/>
</dbReference>
<accession>A0ABQ1QVD8</accession>
<dbReference type="Gene3D" id="2.60.40.10">
    <property type="entry name" value="Immunoglobulins"/>
    <property type="match status" value="1"/>
</dbReference>
<dbReference type="InterPro" id="IPR019800">
    <property type="entry name" value="Glyco_hydro_3_AS"/>
</dbReference>
<evidence type="ECO:0000256" key="1">
    <source>
        <dbReference type="ARBA" id="ARBA00005336"/>
    </source>
</evidence>
<dbReference type="Pfam" id="PF14310">
    <property type="entry name" value="Fn3-like"/>
    <property type="match status" value="1"/>
</dbReference>
<dbReference type="RefSeq" id="WP_188369929.1">
    <property type="nucleotide sequence ID" value="NZ_BMFH01000001.1"/>
</dbReference>
<comment type="caution">
    <text evidence="7">The sequence shown here is derived from an EMBL/GenBank/DDBJ whole genome shotgun (WGS) entry which is preliminary data.</text>
</comment>
<dbReference type="Gene3D" id="3.40.50.1700">
    <property type="entry name" value="Glycoside hydrolase family 3 C-terminal domain"/>
    <property type="match status" value="1"/>
</dbReference>
<evidence type="ECO:0000256" key="4">
    <source>
        <dbReference type="RuleBase" id="RU361161"/>
    </source>
</evidence>
<evidence type="ECO:0000259" key="6">
    <source>
        <dbReference type="SMART" id="SM01217"/>
    </source>
</evidence>
<sequence>MKKGLKTTLKVLGIIVVVLLLAALGGWLYLKSTFLDFENDYAENNQINEISVSGYTFRDLNGNGELDIYEDERRPAEERIDDLLSQMTMEEKIHLLKGSGISSAMGRVEPGEGIPGAVGTIVPTPRLGIPTIYLSDGPAGLRIEPVREGEDRTYYATAFPIGTLLASTWNTELVYQVGNAMGNEAKEYGLDVILGPGANIHRHPFCGRNFEYYSEDPVLTGYIGAAMVNGIESNGIGTSVKHYVANNQETNRNFNDAIISERALREIYLKGFEIIVKQSQPWTIMSSYNKINGTYVAESRELLTDILRNDWGFQGLVMSDWFGGNDAVAMIKAGNDLLEPGTKKQWNALLEGQENGRLTEEEINTSVRRILELVFKSGNMKGSAYTNDPDLSAHAEITRNSAAEGMVLLKNNGVLPLKDISNIALLGVTSYDFIAGGTGSGDVNEAYSVSLEEGLRNTGANREEGFSSSSFKITPIAKEAYDLHKKANAEEFVKPEGINAMFEPYNPPELTYTEEQMEKIAAESDAAIITIGRNSGEGGDRREKDDFLLKAKEIAMLELANKAFHKAGKPVVVVLNIGGVIETASWKDLADGILLAWQGGQDGGNSVADILSGKVNPSGKLPMTFPVKLSDHASHANFPLDGRPMSMTDLIFPPAEKEDSEKEPNVDFTVYEEGIYVGYRHFDKAGLEVSYPFGYGLSYTTFELDSLSHTVENGALIVKLAVRNTGEVSGKEVVQLYVGKSDSNIDRPEKELKAFTKTRVLAPGEATEITMNVPLSDLSYWDGDNSAWKLEEGTYGIQVGTSSRDIRLKGEIQIRE</sequence>
<dbReference type="GO" id="GO:0016787">
    <property type="term" value="F:hydrolase activity"/>
    <property type="evidence" value="ECO:0007669"/>
    <property type="project" value="UniProtKB-KW"/>
</dbReference>
<keyword evidence="8" id="KW-1185">Reference proteome</keyword>
<dbReference type="InterPro" id="IPR050288">
    <property type="entry name" value="Cellulose_deg_GH3"/>
</dbReference>
<dbReference type="Gene3D" id="3.20.20.300">
    <property type="entry name" value="Glycoside hydrolase, family 3, N-terminal domain"/>
    <property type="match status" value="1"/>
</dbReference>
<dbReference type="PROSITE" id="PS00775">
    <property type="entry name" value="GLYCOSYL_HYDROL_F3"/>
    <property type="match status" value="1"/>
</dbReference>
<keyword evidence="4" id="KW-0326">Glycosidase</keyword>